<protein>
    <submittedName>
        <fullName evidence="4">PDZ domain-containing protein</fullName>
    </submittedName>
</protein>
<reference evidence="4" key="1">
    <citation type="submission" date="2023-03" db="EMBL/GenBank/DDBJ databases">
        <title>Andean soil-derived lignocellulolytic bacterial consortium as a source of novel taxa and putative plastic-active enzymes.</title>
        <authorList>
            <person name="Diaz-Garcia L."/>
            <person name="Chuvochina M."/>
            <person name="Feuerriegel G."/>
            <person name="Bunk B."/>
            <person name="Sproer C."/>
            <person name="Streit W.R."/>
            <person name="Rodriguez L.M."/>
            <person name="Overmann J."/>
            <person name="Jimenez D.J."/>
        </authorList>
    </citation>
    <scope>NUCLEOTIDE SEQUENCE</scope>
    <source>
        <strain evidence="4">MAG 7</strain>
    </source>
</reference>
<sequence length="345" mass="37421">MKRYALVLAALTTTALLAGTASMAQEENDKAPVEKDKFRQYDEIIIRKKSDKDDKITIEIKDGEVLVNGKPLTDYNNENLSIRRGRTIHYETASPFRQRPDVLQFHRFDGNEGGAQLYGGGTVDPNRAFLGVATEEAPGGARITSLNENSGASKAGLKKGDIITRIDKETIKTHDDVVKAVKAHKPDDKIVIAYRRDNKEQSATVILGKAPQAETFSFSGPEGGALTIPQLDGLRDLQFNLGDQFRGMGLNGRGGRLGIRAQDTEDGKGVKVLSVADESAAEKAGIKEDDVITQFDGKTVNSADELAAAAQEAREKQAVTVKLTRDGKSQTVELKTPKKLKTATL</sequence>
<evidence type="ECO:0000256" key="1">
    <source>
        <dbReference type="ARBA" id="ARBA00010541"/>
    </source>
</evidence>
<evidence type="ECO:0000313" key="4">
    <source>
        <dbReference type="EMBL" id="WEK37313.1"/>
    </source>
</evidence>
<dbReference type="PANTHER" id="PTHR22939">
    <property type="entry name" value="SERINE PROTEASE FAMILY S1C HTRA-RELATED"/>
    <property type="match status" value="1"/>
</dbReference>
<dbReference type="PANTHER" id="PTHR22939:SF129">
    <property type="entry name" value="SERINE PROTEASE HTRA2, MITOCHONDRIAL"/>
    <property type="match status" value="1"/>
</dbReference>
<evidence type="ECO:0000256" key="2">
    <source>
        <dbReference type="SAM" id="SignalP"/>
    </source>
</evidence>
<name>A0AAJ5WVF7_9BACT</name>
<dbReference type="InterPro" id="IPR036034">
    <property type="entry name" value="PDZ_sf"/>
</dbReference>
<feature type="domain" description="PDZ" evidence="3">
    <location>
        <begin position="102"/>
        <end position="196"/>
    </location>
</feature>
<comment type="similarity">
    <text evidence="1">Belongs to the peptidase S1C family.</text>
</comment>
<dbReference type="AlphaFoldDB" id="A0AAJ5WVF7"/>
<proteinExistence type="inferred from homology"/>
<dbReference type="SMART" id="SM00228">
    <property type="entry name" value="PDZ"/>
    <property type="match status" value="2"/>
</dbReference>
<accession>A0AAJ5WVF7</accession>
<dbReference type="SUPFAM" id="SSF50156">
    <property type="entry name" value="PDZ domain-like"/>
    <property type="match status" value="2"/>
</dbReference>
<evidence type="ECO:0000313" key="5">
    <source>
        <dbReference type="Proteomes" id="UP001220610"/>
    </source>
</evidence>
<keyword evidence="2" id="KW-0732">Signal</keyword>
<evidence type="ECO:0000259" key="3">
    <source>
        <dbReference type="PROSITE" id="PS50106"/>
    </source>
</evidence>
<dbReference type="EMBL" id="CP119311">
    <property type="protein sequence ID" value="WEK37313.1"/>
    <property type="molecule type" value="Genomic_DNA"/>
</dbReference>
<gene>
    <name evidence="4" type="ORF">P0Y53_07355</name>
</gene>
<dbReference type="Pfam" id="PF13180">
    <property type="entry name" value="PDZ_2"/>
    <property type="match status" value="2"/>
</dbReference>
<dbReference type="Proteomes" id="UP001220610">
    <property type="component" value="Chromosome"/>
</dbReference>
<feature type="signal peptide" evidence="2">
    <location>
        <begin position="1"/>
        <end position="24"/>
    </location>
</feature>
<dbReference type="Gene3D" id="2.30.42.10">
    <property type="match status" value="2"/>
</dbReference>
<dbReference type="PROSITE" id="PS50106">
    <property type="entry name" value="PDZ"/>
    <property type="match status" value="2"/>
</dbReference>
<feature type="domain" description="PDZ" evidence="3">
    <location>
        <begin position="253"/>
        <end position="327"/>
    </location>
</feature>
<dbReference type="InterPro" id="IPR001478">
    <property type="entry name" value="PDZ"/>
</dbReference>
<organism evidence="4 5">
    <name type="scientific">Candidatus Pseudobacter hemicellulosilyticus</name>
    <dbReference type="NCBI Taxonomy" id="3121375"/>
    <lineage>
        <taxon>Bacteria</taxon>
        <taxon>Pseudomonadati</taxon>
        <taxon>Bacteroidota</taxon>
        <taxon>Chitinophagia</taxon>
        <taxon>Chitinophagales</taxon>
        <taxon>Chitinophagaceae</taxon>
        <taxon>Pseudobacter</taxon>
    </lineage>
</organism>
<feature type="chain" id="PRO_5042482460" evidence="2">
    <location>
        <begin position="25"/>
        <end position="345"/>
    </location>
</feature>